<dbReference type="Gene3D" id="3.90.79.10">
    <property type="entry name" value="Nucleoside Triphosphate Pyrophosphohydrolase"/>
    <property type="match status" value="1"/>
</dbReference>
<evidence type="ECO:0000313" key="2">
    <source>
        <dbReference type="Proteomes" id="UP000317238"/>
    </source>
</evidence>
<proteinExistence type="predicted"/>
<dbReference type="EMBL" id="SJPL01000001">
    <property type="protein sequence ID" value="TWT70220.1"/>
    <property type="molecule type" value="Genomic_DNA"/>
</dbReference>
<keyword evidence="2" id="KW-1185">Reference proteome</keyword>
<comment type="caution">
    <text evidence="1">The sequence shown here is derived from an EMBL/GenBank/DDBJ whole genome shotgun (WGS) entry which is preliminary data.</text>
</comment>
<organism evidence="1 2">
    <name type="scientific">Crateriforma conspicua</name>
    <dbReference type="NCBI Taxonomy" id="2527996"/>
    <lineage>
        <taxon>Bacteria</taxon>
        <taxon>Pseudomonadati</taxon>
        <taxon>Planctomycetota</taxon>
        <taxon>Planctomycetia</taxon>
        <taxon>Planctomycetales</taxon>
        <taxon>Planctomycetaceae</taxon>
        <taxon>Crateriforma</taxon>
    </lineage>
</organism>
<dbReference type="SUPFAM" id="SSF55811">
    <property type="entry name" value="Nudix"/>
    <property type="match status" value="1"/>
</dbReference>
<dbReference type="Proteomes" id="UP000317238">
    <property type="component" value="Unassembled WGS sequence"/>
</dbReference>
<reference evidence="1 2" key="1">
    <citation type="submission" date="2019-02" db="EMBL/GenBank/DDBJ databases">
        <title>Deep-cultivation of Planctomycetes and their phenomic and genomic characterization uncovers novel biology.</title>
        <authorList>
            <person name="Wiegand S."/>
            <person name="Jogler M."/>
            <person name="Boedeker C."/>
            <person name="Pinto D."/>
            <person name="Vollmers J."/>
            <person name="Rivas-Marin E."/>
            <person name="Kohn T."/>
            <person name="Peeters S.H."/>
            <person name="Heuer A."/>
            <person name="Rast P."/>
            <person name="Oberbeckmann S."/>
            <person name="Bunk B."/>
            <person name="Jeske O."/>
            <person name="Meyerdierks A."/>
            <person name="Storesund J.E."/>
            <person name="Kallscheuer N."/>
            <person name="Luecker S."/>
            <person name="Lage O.M."/>
            <person name="Pohl T."/>
            <person name="Merkel B.J."/>
            <person name="Hornburger P."/>
            <person name="Mueller R.-W."/>
            <person name="Bruemmer F."/>
            <person name="Labrenz M."/>
            <person name="Spormann A.M."/>
            <person name="Op Den Camp H."/>
            <person name="Overmann J."/>
            <person name="Amann R."/>
            <person name="Jetten M.S.M."/>
            <person name="Mascher T."/>
            <person name="Medema M.H."/>
            <person name="Devos D.P."/>
            <person name="Kaster A.-K."/>
            <person name="Ovreas L."/>
            <person name="Rohde M."/>
            <person name="Galperin M.Y."/>
            <person name="Jogler C."/>
        </authorList>
    </citation>
    <scope>NUCLEOTIDE SEQUENCE [LARGE SCALE GENOMIC DNA]</scope>
    <source>
        <strain evidence="1 2">Pan14r</strain>
    </source>
</reference>
<dbReference type="InterPro" id="IPR015797">
    <property type="entry name" value="NUDIX_hydrolase-like_dom_sf"/>
</dbReference>
<evidence type="ECO:0008006" key="3">
    <source>
        <dbReference type="Google" id="ProtNLM"/>
    </source>
</evidence>
<gene>
    <name evidence="1" type="ORF">Pan14r_25210</name>
</gene>
<dbReference type="RefSeq" id="WP_145301207.1">
    <property type="nucleotide sequence ID" value="NZ_CP036319.1"/>
</dbReference>
<protein>
    <recommendedName>
        <fullName evidence="3">Phosphoesterase</fullName>
    </recommendedName>
</protein>
<name>A0A5C5Y4N9_9PLAN</name>
<evidence type="ECO:0000313" key="1">
    <source>
        <dbReference type="EMBL" id="TWT70220.1"/>
    </source>
</evidence>
<accession>A0A5C5Y4N9</accession>
<dbReference type="AlphaFoldDB" id="A0A5C5Y4N9"/>
<dbReference type="OrthoDB" id="6398375at2"/>
<sequence>MSADEQILVIPESFIDAIGTIDGFQRDVDRFLDPILQSDQLTFGRRGDMETDPSFKQLIPYVVLQHNDDDGNIHVFAYTRGGGSGEARLHAKRSIGIGGHISAEDAQGDGNPYLIGMQRELDEEVDIDSAYEDIREGLLYDPSNDVGKVHLGIVHRFVLQSPSVKSREDDLAEGGFVPLDELRNQFERLETWSQLTLTALYG</sequence>